<dbReference type="KEGG" id="tdl:TDEL_0H02700"/>
<organism evidence="2 3">
    <name type="scientific">Torulaspora delbrueckii</name>
    <name type="common">Yeast</name>
    <name type="synonym">Candida colliculosa</name>
    <dbReference type="NCBI Taxonomy" id="4950"/>
    <lineage>
        <taxon>Eukaryota</taxon>
        <taxon>Fungi</taxon>
        <taxon>Dikarya</taxon>
        <taxon>Ascomycota</taxon>
        <taxon>Saccharomycotina</taxon>
        <taxon>Saccharomycetes</taxon>
        <taxon>Saccharomycetales</taxon>
        <taxon>Saccharomycetaceae</taxon>
        <taxon>Torulaspora</taxon>
    </lineage>
</organism>
<keyword evidence="3" id="KW-1185">Reference proteome</keyword>
<proteinExistence type="predicted"/>
<dbReference type="RefSeq" id="XP_003683340.1">
    <property type="nucleotide sequence ID" value="XM_003683292.1"/>
</dbReference>
<dbReference type="HOGENOM" id="CLU_025639_0_0_1"/>
<dbReference type="Proteomes" id="UP000005627">
    <property type="component" value="Chromosome 8"/>
</dbReference>
<dbReference type="PANTHER" id="PTHR38426:SF1">
    <property type="entry name" value="MAINTENANCE OF TELOMERE CAPPING PROTEIN 4"/>
    <property type="match status" value="1"/>
</dbReference>
<dbReference type="GO" id="GO:0005777">
    <property type="term" value="C:peroxisome"/>
    <property type="evidence" value="ECO:0007669"/>
    <property type="project" value="EnsemblFungi"/>
</dbReference>
<dbReference type="FunCoup" id="G8ZZT5">
    <property type="interactions" value="31"/>
</dbReference>
<feature type="compositionally biased region" description="Basic residues" evidence="1">
    <location>
        <begin position="219"/>
        <end position="232"/>
    </location>
</feature>
<dbReference type="STRING" id="1076872.G8ZZT5"/>
<feature type="compositionally biased region" description="Polar residues" evidence="1">
    <location>
        <begin position="335"/>
        <end position="354"/>
    </location>
</feature>
<protein>
    <submittedName>
        <fullName evidence="2">Uncharacterized protein</fullName>
    </submittedName>
</protein>
<feature type="compositionally biased region" description="Basic residues" evidence="1">
    <location>
        <begin position="308"/>
        <end position="320"/>
    </location>
</feature>
<dbReference type="InterPro" id="IPR038769">
    <property type="entry name" value="MTC4"/>
</dbReference>
<feature type="region of interest" description="Disordered" evidence="1">
    <location>
        <begin position="210"/>
        <end position="267"/>
    </location>
</feature>
<dbReference type="InParanoid" id="G8ZZT5"/>
<dbReference type="eggNOG" id="ENOG502QXZI">
    <property type="taxonomic scope" value="Eukaryota"/>
</dbReference>
<name>G8ZZT5_TORDE</name>
<evidence type="ECO:0000256" key="1">
    <source>
        <dbReference type="SAM" id="MobiDB-lite"/>
    </source>
</evidence>
<evidence type="ECO:0000313" key="3">
    <source>
        <dbReference type="Proteomes" id="UP000005627"/>
    </source>
</evidence>
<evidence type="ECO:0000313" key="2">
    <source>
        <dbReference type="EMBL" id="CCE94129.1"/>
    </source>
</evidence>
<dbReference type="GeneID" id="11501372"/>
<reference evidence="2 3" key="1">
    <citation type="journal article" date="2011" name="Proc. Natl. Acad. Sci. U.S.A.">
        <title>Evolutionary erosion of yeast sex chromosomes by mating-type switching accidents.</title>
        <authorList>
            <person name="Gordon J.L."/>
            <person name="Armisen D."/>
            <person name="Proux-Wera E."/>
            <person name="Oheigeartaigh S.S."/>
            <person name="Byrne K.P."/>
            <person name="Wolfe K.H."/>
        </authorList>
    </citation>
    <scope>NUCLEOTIDE SEQUENCE [LARGE SCALE GENOMIC DNA]</scope>
    <source>
        <strain evidence="3">ATCC 10662 / CBS 1146 / NBRC 0425 / NCYC 2629 / NRRL Y-866</strain>
    </source>
</reference>
<dbReference type="EMBL" id="HE616749">
    <property type="protein sequence ID" value="CCE94129.1"/>
    <property type="molecule type" value="Genomic_DNA"/>
</dbReference>
<sequence>MVETDKGLDYVETSNDEVHVHAKPERLKMVTKLLMDNKFGLMDDLNYTRALPESYENMFSPEDKFGQPNGDSNKIPGAEQRPPILAIPRSTRIKAERVRIYMDFYYNVMDRCINLESHDHHHDGVEGVYNPLQVIRNRKLRKKYREMPPRELFVQKAPVIAIKQFSSKPNKKMPWFVEVSERSSDLTWRTSHWDELVDPHGNLWFRPNKSLTASPTKEQHRHHRPHIRRRTSSHLELPSSSPYYMSGINPSSPELRGQHRDSVSDVSAFSHSELPMSHLVAPEPGTSLDENEKSRLNRFEMIIGNRPKRWSKSPNLRRRSHDSVEKLSLPMSKGESYNTGTSDHSRASSTSMANITGNSYMTPMDPQGPRTTLLSALPIRPVRRSSQEKDAVHVEHVESGRGQTYEDTESLDPLEPLNKSVQTDKQLEKFWWDARYMAGTLRIMHHRRITHSIVKDWGIRKRNKMQCDENMDSILSDTSKVLGTYDRELDKAFKRGNLLASSILNDYSMRVETLISTTDRILSDINTSLTLRLKLFQEDVDKFGNLRMMRAQKLTKFFTES</sequence>
<feature type="compositionally biased region" description="Polar residues" evidence="1">
    <location>
        <begin position="238"/>
        <end position="252"/>
    </location>
</feature>
<dbReference type="GO" id="GO:0005811">
    <property type="term" value="C:lipid droplet"/>
    <property type="evidence" value="ECO:0007669"/>
    <property type="project" value="EnsemblFungi"/>
</dbReference>
<dbReference type="AlphaFoldDB" id="G8ZZT5"/>
<accession>G8ZZT5</accession>
<dbReference type="OrthoDB" id="4064064at2759"/>
<gene>
    <name evidence="2" type="primary">TDEL0H02700</name>
    <name evidence="2" type="ORF">TDEL_0H02700</name>
</gene>
<feature type="region of interest" description="Disordered" evidence="1">
    <location>
        <begin position="308"/>
        <end position="354"/>
    </location>
</feature>
<dbReference type="PANTHER" id="PTHR38426">
    <property type="entry name" value="MAINTENANCE OF TELOMERE CAPPING PROTEIN 4"/>
    <property type="match status" value="1"/>
</dbReference>